<accession>A0A9D4XBK6</accession>
<name>A0A9D4XBK6_PEA</name>
<dbReference type="Gramene" id="Psat04G0148100-T1">
    <property type="protein sequence ID" value="KAI5416430.1"/>
    <property type="gene ID" value="KIW84_041481"/>
</dbReference>
<evidence type="ECO:0000259" key="11">
    <source>
        <dbReference type="Pfam" id="PF02516"/>
    </source>
</evidence>
<dbReference type="Pfam" id="PF02516">
    <property type="entry name" value="STT3"/>
    <property type="match status" value="1"/>
</dbReference>
<evidence type="ECO:0000256" key="3">
    <source>
        <dbReference type="ARBA" id="ARBA00022692"/>
    </source>
</evidence>
<dbReference type="PANTHER" id="PTHR47986:SF34">
    <property type="entry name" value="RECEPTOR-LIKE KINASE TMK2"/>
    <property type="match status" value="1"/>
</dbReference>
<evidence type="ECO:0000256" key="6">
    <source>
        <dbReference type="ARBA" id="ARBA00022989"/>
    </source>
</evidence>
<evidence type="ECO:0000313" key="13">
    <source>
        <dbReference type="Proteomes" id="UP001058974"/>
    </source>
</evidence>
<dbReference type="InterPro" id="IPR052422">
    <property type="entry name" value="Auxin_Ser/Thr_Kinase"/>
</dbReference>
<evidence type="ECO:0000256" key="10">
    <source>
        <dbReference type="SAM" id="Phobius"/>
    </source>
</evidence>
<evidence type="ECO:0000256" key="5">
    <source>
        <dbReference type="ARBA" id="ARBA00022737"/>
    </source>
</evidence>
<keyword evidence="5" id="KW-0677">Repeat</keyword>
<dbReference type="Proteomes" id="UP001058974">
    <property type="component" value="Chromosome 4"/>
</dbReference>
<evidence type="ECO:0000256" key="8">
    <source>
        <dbReference type="ARBA" id="ARBA00023170"/>
    </source>
</evidence>
<feature type="domain" description="Oligosaccharyl transferase STT3 N-terminal" evidence="11">
    <location>
        <begin position="79"/>
        <end position="144"/>
    </location>
</feature>
<comment type="subcellular location">
    <subcellularLocation>
        <location evidence="1">Membrane</location>
        <topology evidence="1">Single-pass membrane protein</topology>
    </subcellularLocation>
</comment>
<evidence type="ECO:0000256" key="1">
    <source>
        <dbReference type="ARBA" id="ARBA00004167"/>
    </source>
</evidence>
<evidence type="ECO:0000313" key="12">
    <source>
        <dbReference type="EMBL" id="KAI5416430.1"/>
    </source>
</evidence>
<comment type="caution">
    <text evidence="12">The sequence shown here is derived from an EMBL/GenBank/DDBJ whole genome shotgun (WGS) entry which is preliminary data.</text>
</comment>
<feature type="transmembrane region" description="Helical" evidence="10">
    <location>
        <begin position="126"/>
        <end position="149"/>
    </location>
</feature>
<dbReference type="Gene3D" id="3.80.10.10">
    <property type="entry name" value="Ribonuclease Inhibitor"/>
    <property type="match status" value="1"/>
</dbReference>
<dbReference type="AlphaFoldDB" id="A0A9D4XBK6"/>
<keyword evidence="6 10" id="KW-1133">Transmembrane helix</keyword>
<evidence type="ECO:0000256" key="2">
    <source>
        <dbReference type="ARBA" id="ARBA00022614"/>
    </source>
</evidence>
<evidence type="ECO:0000256" key="4">
    <source>
        <dbReference type="ARBA" id="ARBA00022729"/>
    </source>
</evidence>
<keyword evidence="3 10" id="KW-0812">Transmembrane</keyword>
<feature type="transmembrane region" description="Helical" evidence="10">
    <location>
        <begin position="78"/>
        <end position="96"/>
    </location>
</feature>
<proteinExistence type="predicted"/>
<dbReference type="InterPro" id="IPR032675">
    <property type="entry name" value="LRR_dom_sf"/>
</dbReference>
<sequence>MHLAFSNLEGALPKSSSGLKVESLWLNGQKRDGKLTGSVEVLQNMTSLTEVWLYSNVVNGPLPGFEGLKDLEGPVPDFGAGIVVAALIAISPGYISRSVVGSYDNEGVAIFALLLTFLFVCESGEYWTIVVVFGICIWLFLYGFGLGWLCVYYQFGSALCVGVVNWEILFETLCCL</sequence>
<dbReference type="GO" id="GO:0016020">
    <property type="term" value="C:membrane"/>
    <property type="evidence" value="ECO:0007669"/>
    <property type="project" value="UniProtKB-SubCell"/>
</dbReference>
<keyword evidence="2" id="KW-0433">Leucine-rich repeat</keyword>
<keyword evidence="4" id="KW-0732">Signal</keyword>
<feature type="transmembrane region" description="Helical" evidence="10">
    <location>
        <begin position="103"/>
        <end position="120"/>
    </location>
</feature>
<evidence type="ECO:0000256" key="9">
    <source>
        <dbReference type="ARBA" id="ARBA00023180"/>
    </source>
</evidence>
<keyword evidence="13" id="KW-1185">Reference proteome</keyword>
<dbReference type="PANTHER" id="PTHR47986">
    <property type="entry name" value="OSJNBA0070M12.3 PROTEIN"/>
    <property type="match status" value="1"/>
</dbReference>
<protein>
    <recommendedName>
        <fullName evidence="11">Oligosaccharyl transferase STT3 N-terminal domain-containing protein</fullName>
    </recommendedName>
</protein>
<keyword evidence="7 10" id="KW-0472">Membrane</keyword>
<evidence type="ECO:0000256" key="7">
    <source>
        <dbReference type="ARBA" id="ARBA00023136"/>
    </source>
</evidence>
<organism evidence="12 13">
    <name type="scientific">Pisum sativum</name>
    <name type="common">Garden pea</name>
    <name type="synonym">Lathyrus oleraceus</name>
    <dbReference type="NCBI Taxonomy" id="3888"/>
    <lineage>
        <taxon>Eukaryota</taxon>
        <taxon>Viridiplantae</taxon>
        <taxon>Streptophyta</taxon>
        <taxon>Embryophyta</taxon>
        <taxon>Tracheophyta</taxon>
        <taxon>Spermatophyta</taxon>
        <taxon>Magnoliopsida</taxon>
        <taxon>eudicotyledons</taxon>
        <taxon>Gunneridae</taxon>
        <taxon>Pentapetalae</taxon>
        <taxon>rosids</taxon>
        <taxon>fabids</taxon>
        <taxon>Fabales</taxon>
        <taxon>Fabaceae</taxon>
        <taxon>Papilionoideae</taxon>
        <taxon>50 kb inversion clade</taxon>
        <taxon>NPAAA clade</taxon>
        <taxon>Hologalegina</taxon>
        <taxon>IRL clade</taxon>
        <taxon>Fabeae</taxon>
        <taxon>Lathyrus</taxon>
    </lineage>
</organism>
<dbReference type="InterPro" id="IPR048307">
    <property type="entry name" value="STT3_N"/>
</dbReference>
<keyword evidence="9" id="KW-0325">Glycoprotein</keyword>
<gene>
    <name evidence="12" type="ORF">KIW84_041481</name>
</gene>
<keyword evidence="8" id="KW-0675">Receptor</keyword>
<dbReference type="EMBL" id="JAMSHJ010000004">
    <property type="protein sequence ID" value="KAI5416430.1"/>
    <property type="molecule type" value="Genomic_DNA"/>
</dbReference>
<reference evidence="12 13" key="1">
    <citation type="journal article" date="2022" name="Nat. Genet.">
        <title>Improved pea reference genome and pan-genome highlight genomic features and evolutionary characteristics.</title>
        <authorList>
            <person name="Yang T."/>
            <person name="Liu R."/>
            <person name="Luo Y."/>
            <person name="Hu S."/>
            <person name="Wang D."/>
            <person name="Wang C."/>
            <person name="Pandey M.K."/>
            <person name="Ge S."/>
            <person name="Xu Q."/>
            <person name="Li N."/>
            <person name="Li G."/>
            <person name="Huang Y."/>
            <person name="Saxena R.K."/>
            <person name="Ji Y."/>
            <person name="Li M."/>
            <person name="Yan X."/>
            <person name="He Y."/>
            <person name="Liu Y."/>
            <person name="Wang X."/>
            <person name="Xiang C."/>
            <person name="Varshney R.K."/>
            <person name="Ding H."/>
            <person name="Gao S."/>
            <person name="Zong X."/>
        </authorList>
    </citation>
    <scope>NUCLEOTIDE SEQUENCE [LARGE SCALE GENOMIC DNA]</scope>
    <source>
        <strain evidence="12 13">cv. Zhongwan 6</strain>
    </source>
</reference>